<organism evidence="2 3">
    <name type="scientific">Tanacetum coccineum</name>
    <dbReference type="NCBI Taxonomy" id="301880"/>
    <lineage>
        <taxon>Eukaryota</taxon>
        <taxon>Viridiplantae</taxon>
        <taxon>Streptophyta</taxon>
        <taxon>Embryophyta</taxon>
        <taxon>Tracheophyta</taxon>
        <taxon>Spermatophyta</taxon>
        <taxon>Magnoliopsida</taxon>
        <taxon>eudicotyledons</taxon>
        <taxon>Gunneridae</taxon>
        <taxon>Pentapetalae</taxon>
        <taxon>asterids</taxon>
        <taxon>campanulids</taxon>
        <taxon>Asterales</taxon>
        <taxon>Asteraceae</taxon>
        <taxon>Asteroideae</taxon>
        <taxon>Anthemideae</taxon>
        <taxon>Anthemidinae</taxon>
        <taxon>Tanacetum</taxon>
    </lineage>
</organism>
<evidence type="ECO:0000313" key="3">
    <source>
        <dbReference type="Proteomes" id="UP001151760"/>
    </source>
</evidence>
<keyword evidence="1" id="KW-0472">Membrane</keyword>
<keyword evidence="3" id="KW-1185">Reference proteome</keyword>
<reference evidence="2" key="1">
    <citation type="journal article" date="2022" name="Int. J. Mol. Sci.">
        <title>Draft Genome of Tanacetum Coccineum: Genomic Comparison of Closely Related Tanacetum-Family Plants.</title>
        <authorList>
            <person name="Yamashiro T."/>
            <person name="Shiraishi A."/>
            <person name="Nakayama K."/>
            <person name="Satake H."/>
        </authorList>
    </citation>
    <scope>NUCLEOTIDE SEQUENCE</scope>
</reference>
<dbReference type="EMBL" id="BQNB010016216">
    <property type="protein sequence ID" value="GJT49187.1"/>
    <property type="molecule type" value="Genomic_DNA"/>
</dbReference>
<comment type="caution">
    <text evidence="2">The sequence shown here is derived from an EMBL/GenBank/DDBJ whole genome shotgun (WGS) entry which is preliminary data.</text>
</comment>
<reference evidence="2" key="2">
    <citation type="submission" date="2022-01" db="EMBL/GenBank/DDBJ databases">
        <authorList>
            <person name="Yamashiro T."/>
            <person name="Shiraishi A."/>
            <person name="Satake H."/>
            <person name="Nakayama K."/>
        </authorList>
    </citation>
    <scope>NUCLEOTIDE SEQUENCE</scope>
</reference>
<name>A0ABQ5EEF2_9ASTR</name>
<dbReference type="Proteomes" id="UP001151760">
    <property type="component" value="Unassembled WGS sequence"/>
</dbReference>
<keyword evidence="1" id="KW-1133">Transmembrane helix</keyword>
<feature type="transmembrane region" description="Helical" evidence="1">
    <location>
        <begin position="117"/>
        <end position="135"/>
    </location>
</feature>
<protein>
    <submittedName>
        <fullName evidence="2">Uncharacterized protein</fullName>
    </submittedName>
</protein>
<sequence>MPNSISLAGGKVQDCSSGKISAIQEPTERFSDFTDSQRCVHNRSQKTLAPMRNQGDSLCYKGNEVRLRLQSPVNSYLIESKRYGNQRDMIQGKDESEIKNCVSYFPVFWNLGRGVRFRGLFVVIEAVVWCYYGGVCGVGLFVLQGIGVGFVDFLSFVVWGVVDFDIDWDLFFGAGCVREGEICVRGVGAWGMGMGIGAF</sequence>
<gene>
    <name evidence="2" type="ORF">Tco_0975344</name>
</gene>
<evidence type="ECO:0000256" key="1">
    <source>
        <dbReference type="SAM" id="Phobius"/>
    </source>
</evidence>
<accession>A0ABQ5EEF2</accession>
<feature type="transmembrane region" description="Helical" evidence="1">
    <location>
        <begin position="141"/>
        <end position="162"/>
    </location>
</feature>
<keyword evidence="1" id="KW-0812">Transmembrane</keyword>
<evidence type="ECO:0000313" key="2">
    <source>
        <dbReference type="EMBL" id="GJT49187.1"/>
    </source>
</evidence>
<proteinExistence type="predicted"/>